<dbReference type="Proteomes" id="UP000179797">
    <property type="component" value="Unassembled WGS sequence"/>
</dbReference>
<organism evidence="2 3">
    <name type="scientific">Flammeovirga pacifica</name>
    <dbReference type="NCBI Taxonomy" id="915059"/>
    <lineage>
        <taxon>Bacteria</taxon>
        <taxon>Pseudomonadati</taxon>
        <taxon>Bacteroidota</taxon>
        <taxon>Cytophagia</taxon>
        <taxon>Cytophagales</taxon>
        <taxon>Flammeovirgaceae</taxon>
        <taxon>Flammeovirga</taxon>
    </lineage>
</organism>
<evidence type="ECO:0000313" key="3">
    <source>
        <dbReference type="Proteomes" id="UP000179797"/>
    </source>
</evidence>
<name>A0A1S1YZU9_FLAPC</name>
<reference evidence="2 3" key="1">
    <citation type="journal article" date="2012" name="Int. J. Syst. Evol. Microbiol.">
        <title>Flammeovirga pacifica sp. nov., isolated from deep-sea sediment.</title>
        <authorList>
            <person name="Xu H."/>
            <person name="Fu Y."/>
            <person name="Yang N."/>
            <person name="Ding Z."/>
            <person name="Lai Q."/>
            <person name="Zeng R."/>
        </authorList>
    </citation>
    <scope>NUCLEOTIDE SEQUENCE [LARGE SCALE GENOMIC DNA]</scope>
    <source>
        <strain evidence="3">DSM 24597 / LMG 26175 / WPAGA1</strain>
    </source>
</reference>
<dbReference type="RefSeq" id="WP_044221678.1">
    <property type="nucleotide sequence ID" value="NZ_JRYR02000001.1"/>
</dbReference>
<dbReference type="InterPro" id="IPR024775">
    <property type="entry name" value="DinB-like"/>
</dbReference>
<proteinExistence type="predicted"/>
<dbReference type="Pfam" id="PF12867">
    <property type="entry name" value="DinB_2"/>
    <property type="match status" value="1"/>
</dbReference>
<feature type="domain" description="DinB-like" evidence="1">
    <location>
        <begin position="10"/>
        <end position="142"/>
    </location>
</feature>
<accession>A0A1S1YZU9</accession>
<comment type="caution">
    <text evidence="2">The sequence shown here is derived from an EMBL/GenBank/DDBJ whole genome shotgun (WGS) entry which is preliminary data.</text>
</comment>
<protein>
    <recommendedName>
        <fullName evidence="1">DinB-like domain-containing protein</fullName>
    </recommendedName>
</protein>
<gene>
    <name evidence="2" type="ORF">NH26_08825</name>
</gene>
<evidence type="ECO:0000259" key="1">
    <source>
        <dbReference type="Pfam" id="PF12867"/>
    </source>
</evidence>
<evidence type="ECO:0000313" key="2">
    <source>
        <dbReference type="EMBL" id="OHX66453.1"/>
    </source>
</evidence>
<dbReference type="Gene3D" id="1.20.120.450">
    <property type="entry name" value="dinb family like domain"/>
    <property type="match status" value="1"/>
</dbReference>
<dbReference type="SUPFAM" id="SSF109854">
    <property type="entry name" value="DinB/YfiT-like putative metalloenzymes"/>
    <property type="match status" value="1"/>
</dbReference>
<keyword evidence="3" id="KW-1185">Reference proteome</keyword>
<sequence length="170" mass="19853">MSTFNTSRKLRKKFIVLLDNLNLEELNFIPKGYNNNIIWNFGHCIVTHQQLCYSLSGLKPRIDQKWIDLFKKGTVPQRDFTQEEVNELKVMALKLLEQLDSDKVEGIFKKYNKYVTALGVTVTNISEAIVFNNVHEGVHIGYALGMKRIIEYQRQEWETKTQTRQMAIAQ</sequence>
<dbReference type="AlphaFoldDB" id="A0A1S1YZU9"/>
<dbReference type="InterPro" id="IPR034660">
    <property type="entry name" value="DinB/YfiT-like"/>
</dbReference>
<dbReference type="OrthoDB" id="4295522at2"/>
<dbReference type="EMBL" id="JRYR02000001">
    <property type="protein sequence ID" value="OHX66453.1"/>
    <property type="molecule type" value="Genomic_DNA"/>
</dbReference>